<protein>
    <submittedName>
        <fullName evidence="10">SLAM family member 9-like</fullName>
    </submittedName>
</protein>
<dbReference type="Proteomes" id="UP000515159">
    <property type="component" value="Chromosome 4"/>
</dbReference>
<dbReference type="InterPro" id="IPR003599">
    <property type="entry name" value="Ig_sub"/>
</dbReference>
<evidence type="ECO:0000256" key="2">
    <source>
        <dbReference type="ARBA" id="ARBA00022729"/>
    </source>
</evidence>
<accession>A0A6P8QIG6</accession>
<proteinExistence type="predicted"/>
<feature type="transmembrane region" description="Helical" evidence="6">
    <location>
        <begin position="212"/>
        <end position="235"/>
    </location>
</feature>
<evidence type="ECO:0000256" key="4">
    <source>
        <dbReference type="ARBA" id="ARBA00023180"/>
    </source>
</evidence>
<reference evidence="10" key="1">
    <citation type="submission" date="2025-08" db="UniProtKB">
        <authorList>
            <consortium name="RefSeq"/>
        </authorList>
    </citation>
    <scope>IDENTIFICATION</scope>
</reference>
<keyword evidence="2 7" id="KW-0732">Signal</keyword>
<dbReference type="FunCoup" id="A0A6P8QIG6">
    <property type="interactions" value="288"/>
</dbReference>
<dbReference type="InterPro" id="IPR013783">
    <property type="entry name" value="Ig-like_fold"/>
</dbReference>
<dbReference type="OrthoDB" id="9427418at2759"/>
<dbReference type="RefSeq" id="XP_033796494.1">
    <property type="nucleotide sequence ID" value="XM_033940603.1"/>
</dbReference>
<keyword evidence="6" id="KW-0812">Transmembrane</keyword>
<evidence type="ECO:0000256" key="6">
    <source>
        <dbReference type="SAM" id="Phobius"/>
    </source>
</evidence>
<dbReference type="Gene3D" id="2.60.40.10">
    <property type="entry name" value="Immunoglobulins"/>
    <property type="match status" value="2"/>
</dbReference>
<dbReference type="PANTHER" id="PTHR12080:SF127">
    <property type="entry name" value="LYMPHOCYTE FUNCTION-ASSOCIATED ANTIGEN 3"/>
    <property type="match status" value="1"/>
</dbReference>
<sequence>MSRLLIEALLFLVILRQTPRVAGQKQVNGEKGSSIVLTPLQPLQNEIVWKKGSNKVAEWDSGTPPKIYPAYIGRFNLDETSGKLTISNLMEEDSGDYTAEILIGNEYHSEQFQLKVFLPLHEPSVTCNKTNGFLILICHESSNAAVKYSWKYNDEELVSSADTYQLLDDNKILNVSLAKWHKEILICVVQTPASEKKTSYAIKSCLKKPRNIILIVSVTLVAVLLPVAGVLAFLFHKGYFNRWRKGGATVAQKDDNENSSPGIKTDKEENIVMKNSTDEQGALLRNNQQVGDHAVSPITLNNSPGKARGDGPR</sequence>
<keyword evidence="4" id="KW-0325">Glycoprotein</keyword>
<dbReference type="SMART" id="SM00409">
    <property type="entry name" value="IG"/>
    <property type="match status" value="1"/>
</dbReference>
<feature type="compositionally biased region" description="Polar residues" evidence="5">
    <location>
        <begin position="273"/>
        <end position="290"/>
    </location>
</feature>
<feature type="chain" id="PRO_5027567891" evidence="7">
    <location>
        <begin position="24"/>
        <end position="313"/>
    </location>
</feature>
<dbReference type="PANTHER" id="PTHR12080">
    <property type="entry name" value="SIGNALING LYMPHOCYTIC ACTIVATION MOLECULE"/>
    <property type="match status" value="1"/>
</dbReference>
<evidence type="ECO:0000256" key="1">
    <source>
        <dbReference type="ARBA" id="ARBA00004370"/>
    </source>
</evidence>
<gene>
    <name evidence="10" type="primary">LOC117358842</name>
</gene>
<dbReference type="InterPro" id="IPR015631">
    <property type="entry name" value="CD2/SLAM_rcpt"/>
</dbReference>
<evidence type="ECO:0000256" key="3">
    <source>
        <dbReference type="ARBA" id="ARBA00023136"/>
    </source>
</evidence>
<keyword evidence="3 6" id="KW-0472">Membrane</keyword>
<evidence type="ECO:0000313" key="10">
    <source>
        <dbReference type="RefSeq" id="XP_033796494.1"/>
    </source>
</evidence>
<dbReference type="InterPro" id="IPR036179">
    <property type="entry name" value="Ig-like_dom_sf"/>
</dbReference>
<feature type="signal peptide" evidence="7">
    <location>
        <begin position="1"/>
        <end position="23"/>
    </location>
</feature>
<feature type="region of interest" description="Disordered" evidence="5">
    <location>
        <begin position="251"/>
        <end position="313"/>
    </location>
</feature>
<comment type="subcellular location">
    <subcellularLocation>
        <location evidence="1">Membrane</location>
    </subcellularLocation>
</comment>
<name>A0A6P8QIG6_GEOSA</name>
<dbReference type="GeneID" id="117358842"/>
<dbReference type="AlphaFoldDB" id="A0A6P8QIG6"/>
<dbReference type="SUPFAM" id="SSF48726">
    <property type="entry name" value="Immunoglobulin"/>
    <property type="match status" value="2"/>
</dbReference>
<dbReference type="InParanoid" id="A0A6P8QIG6"/>
<evidence type="ECO:0000313" key="9">
    <source>
        <dbReference type="Proteomes" id="UP000515159"/>
    </source>
</evidence>
<evidence type="ECO:0000256" key="7">
    <source>
        <dbReference type="SAM" id="SignalP"/>
    </source>
</evidence>
<evidence type="ECO:0000259" key="8">
    <source>
        <dbReference type="SMART" id="SM00409"/>
    </source>
</evidence>
<dbReference type="GO" id="GO:0016020">
    <property type="term" value="C:membrane"/>
    <property type="evidence" value="ECO:0007669"/>
    <property type="project" value="UniProtKB-SubCell"/>
</dbReference>
<evidence type="ECO:0000256" key="5">
    <source>
        <dbReference type="SAM" id="MobiDB-lite"/>
    </source>
</evidence>
<keyword evidence="6" id="KW-1133">Transmembrane helix</keyword>
<dbReference type="KEGG" id="gsh:117358842"/>
<keyword evidence="9" id="KW-1185">Reference proteome</keyword>
<organism evidence="9 10">
    <name type="scientific">Geotrypetes seraphini</name>
    <name type="common">Gaboon caecilian</name>
    <name type="synonym">Caecilia seraphini</name>
    <dbReference type="NCBI Taxonomy" id="260995"/>
    <lineage>
        <taxon>Eukaryota</taxon>
        <taxon>Metazoa</taxon>
        <taxon>Chordata</taxon>
        <taxon>Craniata</taxon>
        <taxon>Vertebrata</taxon>
        <taxon>Euteleostomi</taxon>
        <taxon>Amphibia</taxon>
        <taxon>Gymnophiona</taxon>
        <taxon>Geotrypetes</taxon>
    </lineage>
</organism>
<feature type="domain" description="Immunoglobulin" evidence="8">
    <location>
        <begin position="24"/>
        <end position="117"/>
    </location>
</feature>